<evidence type="ECO:0000256" key="1">
    <source>
        <dbReference type="ARBA" id="ARBA00023015"/>
    </source>
</evidence>
<dbReference type="PROSITE" id="PS01124">
    <property type="entry name" value="HTH_ARAC_FAMILY_2"/>
    <property type="match status" value="1"/>
</dbReference>
<dbReference type="Proteomes" id="UP000320876">
    <property type="component" value="Unassembled WGS sequence"/>
</dbReference>
<dbReference type="PANTHER" id="PTHR46796:SF6">
    <property type="entry name" value="ARAC SUBFAMILY"/>
    <property type="match status" value="1"/>
</dbReference>
<protein>
    <submittedName>
        <fullName evidence="5">AraC-like DNA-binding protein</fullName>
    </submittedName>
</protein>
<accession>A0A542CSH9</accession>
<evidence type="ECO:0000256" key="2">
    <source>
        <dbReference type="ARBA" id="ARBA00023125"/>
    </source>
</evidence>
<dbReference type="EMBL" id="VFML01000002">
    <property type="protein sequence ID" value="TQI93782.1"/>
    <property type="molecule type" value="Genomic_DNA"/>
</dbReference>
<dbReference type="Pfam" id="PF14525">
    <property type="entry name" value="AraC_binding_2"/>
    <property type="match status" value="1"/>
</dbReference>
<dbReference type="PRINTS" id="PR00032">
    <property type="entry name" value="HTHARAC"/>
</dbReference>
<gene>
    <name evidence="5" type="ORF">FB471_5924</name>
</gene>
<dbReference type="InterPro" id="IPR035418">
    <property type="entry name" value="AraC-bd_2"/>
</dbReference>
<evidence type="ECO:0000256" key="3">
    <source>
        <dbReference type="ARBA" id="ARBA00023163"/>
    </source>
</evidence>
<sequence>MTILVRTSDVPARERTELWRAAASEAYVPLEMRLDDADVFRGQIAGQVFGELRVGEVTADAHQAHRPSRLIGKYDDLPPHYKLSMPVRGYCLVQQDGREASLTPGDLAIYDTSRPYTVVFEDTCQMLTLMFPRRNLHLPAEQLERVTASRVSGRHSVGALLGPLLLNLVSRMDEIDAAQALRLADNVVDMVTTVFAGQLGEDSTRRRPPGHRSLVLRAKSFIEAHLEDTDLTPGTVAAAMHISTGYLHKLFRRENTTVSRWIRERRLEHCRRDLRDPDQSDLAVSSVAAHWGFIDAAHFSRLFKAAYGLPPREYRIVSEGGPDIHLSATGGP</sequence>
<organism evidence="5 6">
    <name type="scientific">Amycolatopsis cihanbeyliensis</name>
    <dbReference type="NCBI Taxonomy" id="1128664"/>
    <lineage>
        <taxon>Bacteria</taxon>
        <taxon>Bacillati</taxon>
        <taxon>Actinomycetota</taxon>
        <taxon>Actinomycetes</taxon>
        <taxon>Pseudonocardiales</taxon>
        <taxon>Pseudonocardiaceae</taxon>
        <taxon>Amycolatopsis</taxon>
    </lineage>
</organism>
<dbReference type="RefSeq" id="WP_142002879.1">
    <property type="nucleotide sequence ID" value="NZ_VFML01000002.1"/>
</dbReference>
<evidence type="ECO:0000313" key="6">
    <source>
        <dbReference type="Proteomes" id="UP000320876"/>
    </source>
</evidence>
<dbReference type="OrthoDB" id="9799345at2"/>
<proteinExistence type="predicted"/>
<dbReference type="GO" id="GO:0043565">
    <property type="term" value="F:sequence-specific DNA binding"/>
    <property type="evidence" value="ECO:0007669"/>
    <property type="project" value="InterPro"/>
</dbReference>
<dbReference type="AlphaFoldDB" id="A0A542CSH9"/>
<reference evidence="5 6" key="1">
    <citation type="submission" date="2019-06" db="EMBL/GenBank/DDBJ databases">
        <title>Sequencing the genomes of 1000 actinobacteria strains.</title>
        <authorList>
            <person name="Klenk H.-P."/>
        </authorList>
    </citation>
    <scope>NUCLEOTIDE SEQUENCE [LARGE SCALE GENOMIC DNA]</scope>
    <source>
        <strain evidence="5 6">DSM 45679</strain>
    </source>
</reference>
<feature type="domain" description="HTH araC/xylS-type" evidence="4">
    <location>
        <begin position="216"/>
        <end position="317"/>
    </location>
</feature>
<comment type="caution">
    <text evidence="5">The sequence shown here is derived from an EMBL/GenBank/DDBJ whole genome shotgun (WGS) entry which is preliminary data.</text>
</comment>
<dbReference type="InterPro" id="IPR018060">
    <property type="entry name" value="HTH_AraC"/>
</dbReference>
<dbReference type="SMART" id="SM00342">
    <property type="entry name" value="HTH_ARAC"/>
    <property type="match status" value="1"/>
</dbReference>
<dbReference type="InterPro" id="IPR009057">
    <property type="entry name" value="Homeodomain-like_sf"/>
</dbReference>
<dbReference type="SUPFAM" id="SSF46689">
    <property type="entry name" value="Homeodomain-like"/>
    <property type="match status" value="1"/>
</dbReference>
<keyword evidence="1" id="KW-0805">Transcription regulation</keyword>
<dbReference type="InterPro" id="IPR020449">
    <property type="entry name" value="Tscrpt_reg_AraC-type_HTH"/>
</dbReference>
<dbReference type="Pfam" id="PF12833">
    <property type="entry name" value="HTH_18"/>
    <property type="match status" value="1"/>
</dbReference>
<evidence type="ECO:0000259" key="4">
    <source>
        <dbReference type="PROSITE" id="PS01124"/>
    </source>
</evidence>
<dbReference type="PANTHER" id="PTHR46796">
    <property type="entry name" value="HTH-TYPE TRANSCRIPTIONAL ACTIVATOR RHAS-RELATED"/>
    <property type="match status" value="1"/>
</dbReference>
<name>A0A542CSH9_AMYCI</name>
<dbReference type="InterPro" id="IPR050204">
    <property type="entry name" value="AraC_XylS_family_regulators"/>
</dbReference>
<dbReference type="GO" id="GO:0003700">
    <property type="term" value="F:DNA-binding transcription factor activity"/>
    <property type="evidence" value="ECO:0007669"/>
    <property type="project" value="InterPro"/>
</dbReference>
<evidence type="ECO:0000313" key="5">
    <source>
        <dbReference type="EMBL" id="TQI93782.1"/>
    </source>
</evidence>
<keyword evidence="3" id="KW-0804">Transcription</keyword>
<keyword evidence="6" id="KW-1185">Reference proteome</keyword>
<keyword evidence="2 5" id="KW-0238">DNA-binding</keyword>
<dbReference type="Gene3D" id="1.10.10.60">
    <property type="entry name" value="Homeodomain-like"/>
    <property type="match status" value="1"/>
</dbReference>